<accession>A0ABY5TZW6</accession>
<sequence length="1034" mass="119954">MKLKAFKLTLLSLTLASISASVPFAINNINNRYVIDNDTALIRNYIKEKEQEYRKILDHTNQLKTKLENLDKKIITNIQTSNKRYEDLLNIFNNELISYTEFKINNKNYILAAIDKQTNEFVELENFSIDDSKHKKIEQIEKVSDTNLEDTTNLIDLVSKKISSLSKILTNVVTNFVPKISNIFKEMEELNNLINRTINKQEVIDLVGTSNREIWNSLSVQEKVDLLKNKVDGVSNASLDITKKIEDADQYKEKLEDKLNGFSISTTELSLKIKKYWNLIIKHKFKQTDNVEVAINYIKEILTEQELNKVSFLTTRNNEKIEGEAVTLFINETKQDGSKKTKTIVLDEVKFTYDDDFINSIEERVSELFKNITLPKDKKIIKNSELLDIIKNNFSNEKEKLAIHLNNIDDYNKIFEDKIQLKYSYDSQIYEYKIPERKIEWVKPTIYLDSDKKIQETFDTDLSTDKYSSVWCIKQIGYFKDESSNLIKAVRMPKNVIQVPDKLPEEIESTESMFENAGLFDGNLSTWDVSNVKSMKSMFKNTRLFNGDLSSWNVSSLIDASGMFQEAGGFNRPLNSWAEKTRNIENMESMFEKTSNFNHKLNDWNTSKVTNMKAVFKNNENFNADISSWNTSKVTNMESMFEDADKFNVDISNWDVSNVTTMHKTFSEAENFKINLAKWNVLKVEDMSYMFYKTTIHTNFSEWSNKLSKVKNMEYMFQETSIDRNEIEKKSIASWDISSVESLKGLFQDSKYNLNLNGKFGQTMSKVKDLSYMFYNKSEFNKEIKDWDLSSAITLEKMFSQNEAFNQKVDFSKKTNSFKNLSGMFKDAKQFNELINFSTINVTDMSFMFCGAKNLTDKALEKLFDWRNNTNNVQTVKCMFANTENFVGNSLKGNFDFKNVRDFSSMFESATLFNGEIARWRFAVNDKCDFNINMQNMFKGATNFDQDLSKSWRPRLKCVENMNGMFNGATSFNQNISIWLLPKILGGTIKTDDGRFIEVEGNNNYKCFNANGNEHFTLASGNLPKGMQKIEGIR</sequence>
<keyword evidence="3" id="KW-1185">Reference proteome</keyword>
<dbReference type="NCBIfam" id="TIGR02167">
    <property type="entry name" value="Liste_lipo_26"/>
    <property type="match status" value="2"/>
</dbReference>
<protein>
    <submittedName>
        <fullName evidence="2">BspA family leucine-rich repeat surface protein</fullName>
    </submittedName>
</protein>
<name>A0ABY5TZW6_9MOLU</name>
<evidence type="ECO:0000313" key="2">
    <source>
        <dbReference type="EMBL" id="UWD35106.1"/>
    </source>
</evidence>
<evidence type="ECO:0000256" key="1">
    <source>
        <dbReference type="SAM" id="SignalP"/>
    </source>
</evidence>
<feature type="chain" id="PRO_5046919135" evidence="1">
    <location>
        <begin position="26"/>
        <end position="1034"/>
    </location>
</feature>
<dbReference type="RefSeq" id="WP_259430264.1">
    <property type="nucleotide sequence ID" value="NZ_CP103424.1"/>
</dbReference>
<feature type="signal peptide" evidence="1">
    <location>
        <begin position="1"/>
        <end position="25"/>
    </location>
</feature>
<dbReference type="InterPro" id="IPR005046">
    <property type="entry name" value="DUF285"/>
</dbReference>
<keyword evidence="1" id="KW-0732">Signal</keyword>
<organism evidence="2 3">
    <name type="scientific">Mycoplasma cottewii</name>
    <dbReference type="NCBI Taxonomy" id="51364"/>
    <lineage>
        <taxon>Bacteria</taxon>
        <taxon>Bacillati</taxon>
        <taxon>Mycoplasmatota</taxon>
        <taxon>Mollicutes</taxon>
        <taxon>Mycoplasmataceae</taxon>
        <taxon>Mycoplasma</taxon>
    </lineage>
</organism>
<gene>
    <name evidence="2" type="ORF">NX779_00395</name>
</gene>
<proteinExistence type="predicted"/>
<dbReference type="InterPro" id="IPR011889">
    <property type="entry name" value="Liste_lipo_26"/>
</dbReference>
<dbReference type="EMBL" id="CP103424">
    <property type="protein sequence ID" value="UWD35106.1"/>
    <property type="molecule type" value="Genomic_DNA"/>
</dbReference>
<reference evidence="2" key="1">
    <citation type="submission" date="2022-08" db="EMBL/GenBank/DDBJ databases">
        <title>Complete genome sequence of Mycoplasma cottewii type strain VIS.</title>
        <authorList>
            <person name="Spergser J."/>
        </authorList>
    </citation>
    <scope>NUCLEOTIDE SEQUENCE</scope>
    <source>
        <strain evidence="2">VIS</strain>
    </source>
</reference>
<evidence type="ECO:0000313" key="3">
    <source>
        <dbReference type="Proteomes" id="UP001059819"/>
    </source>
</evidence>
<dbReference type="Pfam" id="PF03382">
    <property type="entry name" value="DUF285"/>
    <property type="match status" value="3"/>
</dbReference>
<dbReference type="Proteomes" id="UP001059819">
    <property type="component" value="Chromosome"/>
</dbReference>